<evidence type="ECO:0000313" key="2">
    <source>
        <dbReference type="WBParaSite" id="Hba_10702"/>
    </source>
</evidence>
<keyword evidence="1" id="KW-1185">Reference proteome</keyword>
<dbReference type="Proteomes" id="UP000095283">
    <property type="component" value="Unplaced"/>
</dbReference>
<dbReference type="WBParaSite" id="Hba_10702">
    <property type="protein sequence ID" value="Hba_10702"/>
    <property type="gene ID" value="Hba_10702"/>
</dbReference>
<proteinExistence type="predicted"/>
<sequence length="81" mass="9275">MNAPSSVNCIAKHLLRNMFNPILLPRNFASGRWWPQPEYKINFYFCNPLGNRITSPIPAKLLGKRDNAQFAKVLALANKYI</sequence>
<dbReference type="AlphaFoldDB" id="A0A1I7WZU3"/>
<evidence type="ECO:0000313" key="1">
    <source>
        <dbReference type="Proteomes" id="UP000095283"/>
    </source>
</evidence>
<accession>A0A1I7WZU3</accession>
<reference evidence="2" key="1">
    <citation type="submission" date="2016-11" db="UniProtKB">
        <authorList>
            <consortium name="WormBaseParasite"/>
        </authorList>
    </citation>
    <scope>IDENTIFICATION</scope>
</reference>
<organism evidence="1 2">
    <name type="scientific">Heterorhabditis bacteriophora</name>
    <name type="common">Entomopathogenic nematode worm</name>
    <dbReference type="NCBI Taxonomy" id="37862"/>
    <lineage>
        <taxon>Eukaryota</taxon>
        <taxon>Metazoa</taxon>
        <taxon>Ecdysozoa</taxon>
        <taxon>Nematoda</taxon>
        <taxon>Chromadorea</taxon>
        <taxon>Rhabditida</taxon>
        <taxon>Rhabditina</taxon>
        <taxon>Rhabditomorpha</taxon>
        <taxon>Strongyloidea</taxon>
        <taxon>Heterorhabditidae</taxon>
        <taxon>Heterorhabditis</taxon>
    </lineage>
</organism>
<name>A0A1I7WZU3_HETBA</name>
<protein>
    <submittedName>
        <fullName evidence="2">COesterase domain-containing protein</fullName>
    </submittedName>
</protein>